<dbReference type="EMBL" id="CM042009">
    <property type="protein sequence ID" value="KAI3791638.1"/>
    <property type="molecule type" value="Genomic_DNA"/>
</dbReference>
<evidence type="ECO:0000313" key="1">
    <source>
        <dbReference type="EMBL" id="KAI3791638.1"/>
    </source>
</evidence>
<sequence>MGASKSYKDIGNGVMEMIFDNVGKWACVVENIESEEEDGEIRIEEDKDSNYHMHETEQERADSVIRDDKTADDPRKSPDVPVESEALKTRNIDSSNSLHARHGGVSRMADEQTHKVDGSSDPNSTVVEIHSTHNDQPNTPHPFGAGPLNGLVNSGCFGPFPSQTNTNLDSPSDPNDQRFDIGGSVRKRRRLLKVNSRLPTSQIGEPQIRKNLKKTLFPPLDTSLDDNGINHPPLFDLNTRCDSYNSDSTTSGRNTISEETRKTVEIGRKIGIEIAEEDPILQEILLGEGGTQVIPRIV</sequence>
<keyword evidence="2" id="KW-1185">Reference proteome</keyword>
<dbReference type="Proteomes" id="UP001055811">
    <property type="component" value="Linkage Group LG01"/>
</dbReference>
<organism evidence="1 2">
    <name type="scientific">Cichorium intybus</name>
    <name type="common">Chicory</name>
    <dbReference type="NCBI Taxonomy" id="13427"/>
    <lineage>
        <taxon>Eukaryota</taxon>
        <taxon>Viridiplantae</taxon>
        <taxon>Streptophyta</taxon>
        <taxon>Embryophyta</taxon>
        <taxon>Tracheophyta</taxon>
        <taxon>Spermatophyta</taxon>
        <taxon>Magnoliopsida</taxon>
        <taxon>eudicotyledons</taxon>
        <taxon>Gunneridae</taxon>
        <taxon>Pentapetalae</taxon>
        <taxon>asterids</taxon>
        <taxon>campanulids</taxon>
        <taxon>Asterales</taxon>
        <taxon>Asteraceae</taxon>
        <taxon>Cichorioideae</taxon>
        <taxon>Cichorieae</taxon>
        <taxon>Cichoriinae</taxon>
        <taxon>Cichorium</taxon>
    </lineage>
</organism>
<proteinExistence type="predicted"/>
<accession>A0ACB9H872</accession>
<evidence type="ECO:0000313" key="2">
    <source>
        <dbReference type="Proteomes" id="UP001055811"/>
    </source>
</evidence>
<comment type="caution">
    <text evidence="1">The sequence shown here is derived from an EMBL/GenBank/DDBJ whole genome shotgun (WGS) entry which is preliminary data.</text>
</comment>
<name>A0ACB9H872_CICIN</name>
<reference evidence="2" key="1">
    <citation type="journal article" date="2022" name="Mol. Ecol. Resour.">
        <title>The genomes of chicory, endive, great burdock and yacon provide insights into Asteraceae palaeo-polyploidization history and plant inulin production.</title>
        <authorList>
            <person name="Fan W."/>
            <person name="Wang S."/>
            <person name="Wang H."/>
            <person name="Wang A."/>
            <person name="Jiang F."/>
            <person name="Liu H."/>
            <person name="Zhao H."/>
            <person name="Xu D."/>
            <person name="Zhang Y."/>
        </authorList>
    </citation>
    <scope>NUCLEOTIDE SEQUENCE [LARGE SCALE GENOMIC DNA]</scope>
    <source>
        <strain evidence="2">cv. Punajuju</strain>
    </source>
</reference>
<reference evidence="1 2" key="2">
    <citation type="journal article" date="2022" name="Mol. Ecol. Resour.">
        <title>The genomes of chicory, endive, great burdock and yacon provide insights into Asteraceae paleo-polyploidization history and plant inulin production.</title>
        <authorList>
            <person name="Fan W."/>
            <person name="Wang S."/>
            <person name="Wang H."/>
            <person name="Wang A."/>
            <person name="Jiang F."/>
            <person name="Liu H."/>
            <person name="Zhao H."/>
            <person name="Xu D."/>
            <person name="Zhang Y."/>
        </authorList>
    </citation>
    <scope>NUCLEOTIDE SEQUENCE [LARGE SCALE GENOMIC DNA]</scope>
    <source>
        <strain evidence="2">cv. Punajuju</strain>
        <tissue evidence="1">Leaves</tissue>
    </source>
</reference>
<gene>
    <name evidence="1" type="ORF">L2E82_05497</name>
</gene>
<protein>
    <submittedName>
        <fullName evidence="1">Uncharacterized protein</fullName>
    </submittedName>
</protein>